<dbReference type="GeneTree" id="ENSGT00940000158514"/>
<keyword evidence="4 7" id="KW-0413">Isomerase</keyword>
<dbReference type="OMA" id="RGTKFEF"/>
<dbReference type="GO" id="GO:0034587">
    <property type="term" value="P:piRNA processing"/>
    <property type="evidence" value="ECO:0007669"/>
    <property type="project" value="TreeGrafter"/>
</dbReference>
<dbReference type="Gene3D" id="1.25.40.10">
    <property type="entry name" value="Tetratricopeptide repeat domain"/>
    <property type="match status" value="1"/>
</dbReference>
<comment type="catalytic activity">
    <reaction evidence="4">
        <text>[protein]-peptidylproline (omega=180) = [protein]-peptidylproline (omega=0)</text>
        <dbReference type="Rhea" id="RHEA:16237"/>
        <dbReference type="Rhea" id="RHEA-COMP:10747"/>
        <dbReference type="Rhea" id="RHEA-COMP:10748"/>
        <dbReference type="ChEBI" id="CHEBI:83833"/>
        <dbReference type="ChEBI" id="CHEBI:83834"/>
        <dbReference type="EC" id="5.2.1.8"/>
    </reaction>
</comment>
<dbReference type="Proteomes" id="UP000314986">
    <property type="component" value="Unassembled WGS sequence"/>
</dbReference>
<dbReference type="PROSITE" id="PS50059">
    <property type="entry name" value="FKBP_PPIASE"/>
    <property type="match status" value="1"/>
</dbReference>
<proteinExistence type="evidence at transcript level"/>
<evidence type="ECO:0000313" key="7">
    <source>
        <dbReference type="EMBL" id="AFP00492.1"/>
    </source>
</evidence>
<reference evidence="9" key="2">
    <citation type="journal article" date="2007" name="PLoS Biol.">
        <title>Survey sequencing and comparative analysis of the elephant shark (Callorhinchus milii) genome.</title>
        <authorList>
            <person name="Venkatesh B."/>
            <person name="Kirkness E.F."/>
            <person name="Loh Y.H."/>
            <person name="Halpern A.L."/>
            <person name="Lee A.P."/>
            <person name="Johnson J."/>
            <person name="Dandona N."/>
            <person name="Viswanathan L.D."/>
            <person name="Tay A."/>
            <person name="Venter J.C."/>
            <person name="Strausberg R.L."/>
            <person name="Brenner S."/>
        </authorList>
    </citation>
    <scope>NUCLEOTIDE SEQUENCE [LARGE SCALE GENOMIC DNA]</scope>
</reference>
<dbReference type="Gene3D" id="3.10.50.40">
    <property type="match status" value="1"/>
</dbReference>
<keyword evidence="3 5" id="KW-0802">TPR repeat</keyword>
<reference evidence="7 9" key="3">
    <citation type="journal article" date="2014" name="Nature">
        <title>Elephant shark genome provides unique insights into gnathostome evolution.</title>
        <authorList>
            <consortium name="International Elephant Shark Genome Sequencing Consortium"/>
            <person name="Venkatesh B."/>
            <person name="Lee A.P."/>
            <person name="Ravi V."/>
            <person name="Maurya A.K."/>
            <person name="Lian M.M."/>
            <person name="Swann J.B."/>
            <person name="Ohta Y."/>
            <person name="Flajnik M.F."/>
            <person name="Sutoh Y."/>
            <person name="Kasahara M."/>
            <person name="Hoon S."/>
            <person name="Gangu V."/>
            <person name="Roy S.W."/>
            <person name="Irimia M."/>
            <person name="Korzh V."/>
            <person name="Kondrychyn I."/>
            <person name="Lim Z.W."/>
            <person name="Tay B.H."/>
            <person name="Tohari S."/>
            <person name="Kong K.W."/>
            <person name="Ho S."/>
            <person name="Lorente-Galdos B."/>
            <person name="Quilez J."/>
            <person name="Marques-Bonet T."/>
            <person name="Raney B.J."/>
            <person name="Ingham P.W."/>
            <person name="Tay A."/>
            <person name="Hillier L.W."/>
            <person name="Minx P."/>
            <person name="Boehm T."/>
            <person name="Wilson R.K."/>
            <person name="Brenner S."/>
            <person name="Warren W.C."/>
        </authorList>
    </citation>
    <scope>NUCLEOTIDE SEQUENCE</scope>
    <source>
        <tissue evidence="7">Ovary</tissue>
    </source>
</reference>
<sequence length="315" mass="36286">MQEVRAVPSPFEQMSRRMEDLAGDRGALKETLRSGSGPVVPADALVSVYYSAYVEHANEPFDSNVHRKVPGFMKLGRDITLVGMELGVRTMREGEFARFLLKPEYAYGRLGCPPRIPPNATVLLELEMLGFLDTSISDEYFALSQEDQTRFPLDKLLRVAETQREFGNYYFRKQRFEDAKDKYKKALAVFSHRHPESEQELERVQASKLLLFLNMSLVGLRLNAPRRALVYGERALDIDQHNPKALFRCGQACFEMLEYNKARVFLLRAQKRQPFNPDINRALVKLDSSYRDWSQKEKNMCSKMFGSSQAQHVQD</sequence>
<dbReference type="RefSeq" id="XP_042201530.1">
    <property type="nucleotide sequence ID" value="XM_042345596.1"/>
</dbReference>
<dbReference type="Ensembl" id="ENSCMIT00000027268.1">
    <property type="protein sequence ID" value="ENSCMIP00000026837.1"/>
    <property type="gene ID" value="ENSCMIG00000011711.1"/>
</dbReference>
<dbReference type="GO" id="GO:0003755">
    <property type="term" value="F:peptidyl-prolyl cis-trans isomerase activity"/>
    <property type="evidence" value="ECO:0007669"/>
    <property type="project" value="UniProtKB-KW"/>
</dbReference>
<dbReference type="SUPFAM" id="SSF54534">
    <property type="entry name" value="FKBP-like"/>
    <property type="match status" value="1"/>
</dbReference>
<accession>V9KQ66</accession>
<dbReference type="SMART" id="SM00028">
    <property type="entry name" value="TPR"/>
    <property type="match status" value="3"/>
</dbReference>
<dbReference type="OrthoDB" id="8116123at2759"/>
<dbReference type="AlphaFoldDB" id="V9KQ66"/>
<dbReference type="Pfam" id="PF14559">
    <property type="entry name" value="TPR_19"/>
    <property type="match status" value="1"/>
</dbReference>
<dbReference type="GeneID" id="103180514"/>
<keyword evidence="9" id="KW-1185">Reference proteome</keyword>
<dbReference type="InterPro" id="IPR042282">
    <property type="entry name" value="FKBP6/shu"/>
</dbReference>
<evidence type="ECO:0000313" key="9">
    <source>
        <dbReference type="Proteomes" id="UP000314986"/>
    </source>
</evidence>
<dbReference type="GO" id="GO:0005737">
    <property type="term" value="C:cytoplasm"/>
    <property type="evidence" value="ECO:0007669"/>
    <property type="project" value="TreeGrafter"/>
</dbReference>
<dbReference type="InterPro" id="IPR019734">
    <property type="entry name" value="TPR_rpt"/>
</dbReference>
<dbReference type="Pfam" id="PF00254">
    <property type="entry name" value="FKBP_C"/>
    <property type="match status" value="1"/>
</dbReference>
<dbReference type="InterPro" id="IPR001179">
    <property type="entry name" value="PPIase_FKBP_dom"/>
</dbReference>
<dbReference type="STRING" id="7868.ENSCMIP00000026837"/>
<dbReference type="EC" id="5.2.1.8" evidence="4"/>
<dbReference type="EMBL" id="JW867974">
    <property type="protein sequence ID" value="AFP00492.1"/>
    <property type="molecule type" value="mRNA"/>
</dbReference>
<comment type="similarity">
    <text evidence="1">Belongs to the FKBP6 family.</text>
</comment>
<reference evidence="9" key="1">
    <citation type="journal article" date="2006" name="Science">
        <title>Ancient noncoding elements conserved in the human genome.</title>
        <authorList>
            <person name="Venkatesh B."/>
            <person name="Kirkness E.F."/>
            <person name="Loh Y.H."/>
            <person name="Halpern A.L."/>
            <person name="Lee A.P."/>
            <person name="Johnson J."/>
            <person name="Dandona N."/>
            <person name="Viswanathan L.D."/>
            <person name="Tay A."/>
            <person name="Venter J.C."/>
            <person name="Strausberg R.L."/>
            <person name="Brenner S."/>
        </authorList>
    </citation>
    <scope>NUCLEOTIDE SEQUENCE [LARGE SCALE GENOMIC DNA]</scope>
</reference>
<evidence type="ECO:0000259" key="6">
    <source>
        <dbReference type="PROSITE" id="PS50059"/>
    </source>
</evidence>
<dbReference type="SUPFAM" id="SSF48452">
    <property type="entry name" value="TPR-like"/>
    <property type="match status" value="1"/>
</dbReference>
<evidence type="ECO:0000256" key="1">
    <source>
        <dbReference type="ARBA" id="ARBA00009648"/>
    </source>
</evidence>
<feature type="domain" description="PPIase FKBP-type" evidence="6">
    <location>
        <begin position="43"/>
        <end position="132"/>
    </location>
</feature>
<gene>
    <name evidence="8" type="primary">fkbp6</name>
</gene>
<evidence type="ECO:0000256" key="2">
    <source>
        <dbReference type="ARBA" id="ARBA00022737"/>
    </source>
</evidence>
<dbReference type="PANTHER" id="PTHR46674">
    <property type="entry name" value="INACTIVE PEPTIDYL-PROLYL CIS-TRANS ISOMERASE FKBP6"/>
    <property type="match status" value="1"/>
</dbReference>
<evidence type="ECO:0000256" key="3">
    <source>
        <dbReference type="ARBA" id="ARBA00022803"/>
    </source>
</evidence>
<organism evidence="7">
    <name type="scientific">Callorhinchus milii</name>
    <name type="common">Ghost shark</name>
    <dbReference type="NCBI Taxonomy" id="7868"/>
    <lineage>
        <taxon>Eukaryota</taxon>
        <taxon>Metazoa</taxon>
        <taxon>Chordata</taxon>
        <taxon>Craniata</taxon>
        <taxon>Vertebrata</taxon>
        <taxon>Chondrichthyes</taxon>
        <taxon>Holocephali</taxon>
        <taxon>Chimaeriformes</taxon>
        <taxon>Callorhinchidae</taxon>
        <taxon>Callorhinchus</taxon>
    </lineage>
</organism>
<reference evidence="8" key="4">
    <citation type="submission" date="2025-05" db="UniProtKB">
        <authorList>
            <consortium name="Ensembl"/>
        </authorList>
    </citation>
    <scope>IDENTIFICATION</scope>
</reference>
<dbReference type="GO" id="GO:0007283">
    <property type="term" value="P:spermatogenesis"/>
    <property type="evidence" value="ECO:0007669"/>
    <property type="project" value="TreeGrafter"/>
</dbReference>
<evidence type="ECO:0000256" key="5">
    <source>
        <dbReference type="PROSITE-ProRule" id="PRU00339"/>
    </source>
</evidence>
<feature type="repeat" description="TPR" evidence="5">
    <location>
        <begin position="160"/>
        <end position="193"/>
    </location>
</feature>
<keyword evidence="2" id="KW-0677">Repeat</keyword>
<evidence type="ECO:0000256" key="4">
    <source>
        <dbReference type="PROSITE-ProRule" id="PRU00277"/>
    </source>
</evidence>
<dbReference type="RefSeq" id="XP_042201529.1">
    <property type="nucleotide sequence ID" value="XM_042345595.1"/>
</dbReference>
<name>V9KQ66_CALMI</name>
<dbReference type="InterPro" id="IPR046357">
    <property type="entry name" value="PPIase_dom_sf"/>
</dbReference>
<dbReference type="PANTHER" id="PTHR46674:SF1">
    <property type="entry name" value="INACTIVE PEPTIDYL-PROLYL CIS-TRANS ISOMERASE FKBP6"/>
    <property type="match status" value="1"/>
</dbReference>
<evidence type="ECO:0000313" key="8">
    <source>
        <dbReference type="Ensembl" id="ENSCMIP00000026837.1"/>
    </source>
</evidence>
<keyword evidence="4" id="KW-0697">Rotamase</keyword>
<protein>
    <recommendedName>
        <fullName evidence="4">peptidylprolyl isomerase</fullName>
        <ecNumber evidence="4">5.2.1.8</ecNumber>
    </recommendedName>
</protein>
<dbReference type="InterPro" id="IPR011990">
    <property type="entry name" value="TPR-like_helical_dom_sf"/>
</dbReference>
<dbReference type="GO" id="GO:0051879">
    <property type="term" value="F:Hsp90 protein binding"/>
    <property type="evidence" value="ECO:0007669"/>
    <property type="project" value="TreeGrafter"/>
</dbReference>
<dbReference type="PROSITE" id="PS50005">
    <property type="entry name" value="TPR"/>
    <property type="match status" value="1"/>
</dbReference>